<feature type="region of interest" description="Disordered" evidence="1">
    <location>
        <begin position="147"/>
        <end position="176"/>
    </location>
</feature>
<sequence length="253" mass="28804">MGKASLTFPAMCLALSFLFVIAVYHASIIQRLSSFHRRIILPLYRRMTNITWANHVPANHDEARYELISRDINDDEEESEEPTHPALPRTPRSQPRSPLSKPARPRTPYPHPPASPIPANRPSTADESPIAVFWTREPHLSELQASFTRTEDSDGDESQNEDSDGEYPYSEYSIDSSDDENYIHQSWDLRILDPHIPGGEIPVWQVEAESQIYTVDDRQPRGVQLLLDQTVEWTVQMVYGLVAPHTEGLEVHA</sequence>
<name>A0A9W9HG72_9EURO</name>
<evidence type="ECO:0000256" key="2">
    <source>
        <dbReference type="SAM" id="Phobius"/>
    </source>
</evidence>
<dbReference type="GeneID" id="81400701"/>
<dbReference type="OrthoDB" id="4347919at2759"/>
<evidence type="ECO:0000256" key="1">
    <source>
        <dbReference type="SAM" id="MobiDB-lite"/>
    </source>
</evidence>
<keyword evidence="4" id="KW-1185">Reference proteome</keyword>
<reference evidence="3" key="2">
    <citation type="journal article" date="2023" name="IMA Fungus">
        <title>Comparative genomic study of the Penicillium genus elucidates a diverse pangenome and 15 lateral gene transfer events.</title>
        <authorList>
            <person name="Petersen C."/>
            <person name="Sorensen T."/>
            <person name="Nielsen M.R."/>
            <person name="Sondergaard T.E."/>
            <person name="Sorensen J.L."/>
            <person name="Fitzpatrick D.A."/>
            <person name="Frisvad J.C."/>
            <person name="Nielsen K.L."/>
        </authorList>
    </citation>
    <scope>NUCLEOTIDE SEQUENCE</scope>
    <source>
        <strain evidence="3">IBT 22155</strain>
    </source>
</reference>
<feature type="region of interest" description="Disordered" evidence="1">
    <location>
        <begin position="74"/>
        <end position="125"/>
    </location>
</feature>
<dbReference type="AlphaFoldDB" id="A0A9W9HG72"/>
<keyword evidence="2" id="KW-1133">Transmembrane helix</keyword>
<dbReference type="EMBL" id="JAPQKL010000001">
    <property type="protein sequence ID" value="KAJ5146223.1"/>
    <property type="molecule type" value="Genomic_DNA"/>
</dbReference>
<evidence type="ECO:0000313" key="3">
    <source>
        <dbReference type="EMBL" id="KAJ5146223.1"/>
    </source>
</evidence>
<reference evidence="3" key="1">
    <citation type="submission" date="2022-11" db="EMBL/GenBank/DDBJ databases">
        <authorList>
            <person name="Petersen C."/>
        </authorList>
    </citation>
    <scope>NUCLEOTIDE SEQUENCE</scope>
    <source>
        <strain evidence="3">IBT 22155</strain>
    </source>
</reference>
<keyword evidence="2" id="KW-0472">Membrane</keyword>
<accession>A0A9W9HG72</accession>
<gene>
    <name evidence="3" type="ORF">N7515_000787</name>
</gene>
<feature type="compositionally biased region" description="Pro residues" evidence="1">
    <location>
        <begin position="105"/>
        <end position="116"/>
    </location>
</feature>
<evidence type="ECO:0000313" key="4">
    <source>
        <dbReference type="Proteomes" id="UP001149079"/>
    </source>
</evidence>
<protein>
    <submittedName>
        <fullName evidence="3">Uncharacterized protein</fullName>
    </submittedName>
</protein>
<comment type="caution">
    <text evidence="3">The sequence shown here is derived from an EMBL/GenBank/DDBJ whole genome shotgun (WGS) entry which is preliminary data.</text>
</comment>
<feature type="compositionally biased region" description="Low complexity" evidence="1">
    <location>
        <begin position="166"/>
        <end position="175"/>
    </location>
</feature>
<feature type="transmembrane region" description="Helical" evidence="2">
    <location>
        <begin position="6"/>
        <end position="29"/>
    </location>
</feature>
<dbReference type="Proteomes" id="UP001149079">
    <property type="component" value="Unassembled WGS sequence"/>
</dbReference>
<proteinExistence type="predicted"/>
<dbReference type="RefSeq" id="XP_056526697.1">
    <property type="nucleotide sequence ID" value="XM_056661531.1"/>
</dbReference>
<organism evidence="3 4">
    <name type="scientific">Penicillium bovifimosum</name>
    <dbReference type="NCBI Taxonomy" id="126998"/>
    <lineage>
        <taxon>Eukaryota</taxon>
        <taxon>Fungi</taxon>
        <taxon>Dikarya</taxon>
        <taxon>Ascomycota</taxon>
        <taxon>Pezizomycotina</taxon>
        <taxon>Eurotiomycetes</taxon>
        <taxon>Eurotiomycetidae</taxon>
        <taxon>Eurotiales</taxon>
        <taxon>Aspergillaceae</taxon>
        <taxon>Penicillium</taxon>
    </lineage>
</organism>
<feature type="compositionally biased region" description="Acidic residues" evidence="1">
    <location>
        <begin position="153"/>
        <end position="165"/>
    </location>
</feature>
<keyword evidence="2" id="KW-0812">Transmembrane</keyword>